<protein>
    <submittedName>
        <fullName evidence="5">Toluene efflux pump periplasmic linker protein TtgG</fullName>
    </submittedName>
</protein>
<proteinExistence type="inferred from homology"/>
<dbReference type="EMBL" id="FWFN01000003">
    <property type="protein sequence ID" value="SLN40085.1"/>
    <property type="molecule type" value="Genomic_DNA"/>
</dbReference>
<comment type="similarity">
    <text evidence="1">Belongs to the membrane fusion protein (MFP) (TC 8.A.1) family.</text>
</comment>
<dbReference type="OrthoDB" id="7862879at2"/>
<sequence>MQGATIRGWLICAMMAVPAGAALGQSTSRADFEARAQALQSGEGMATSTPSFAGPRAGLGVTEFNCTIRPLRVVEVAAQINGVAETVLVRPGQQVRVGDPLVELDSEMTRADLRLAEARAANTATLEAARIRQAGAAEREARLKTALERRAISPAEYESAALELAMAEADILREEQALDMARLEADRAQLLVEKARVLAPVDGVVGEDLIDPGESASGRPLATLYVNQPLRVEAFVPAAALAGFVGAGGYAIAVNDDRAAPYPVTFDYAAQLADIASGTISVFFTLEAPDVLPGSKCQISVSRAPGEGTQ</sequence>
<feature type="coiled-coil region" evidence="2">
    <location>
        <begin position="164"/>
        <end position="193"/>
    </location>
</feature>
<evidence type="ECO:0000259" key="4">
    <source>
        <dbReference type="Pfam" id="PF25917"/>
    </source>
</evidence>
<dbReference type="AlphaFoldDB" id="A0A1X6Z6C9"/>
<evidence type="ECO:0000313" key="5">
    <source>
        <dbReference type="EMBL" id="SLN40085.1"/>
    </source>
</evidence>
<dbReference type="InterPro" id="IPR006143">
    <property type="entry name" value="RND_pump_MFP"/>
</dbReference>
<keyword evidence="6" id="KW-1185">Reference proteome</keyword>
<organism evidence="5 6">
    <name type="scientific">Pseudooceanicola marinus</name>
    <dbReference type="NCBI Taxonomy" id="396013"/>
    <lineage>
        <taxon>Bacteria</taxon>
        <taxon>Pseudomonadati</taxon>
        <taxon>Pseudomonadota</taxon>
        <taxon>Alphaproteobacteria</taxon>
        <taxon>Rhodobacterales</taxon>
        <taxon>Paracoccaceae</taxon>
        <taxon>Pseudooceanicola</taxon>
    </lineage>
</organism>
<keyword evidence="2" id="KW-0175">Coiled coil</keyword>
<evidence type="ECO:0000256" key="1">
    <source>
        <dbReference type="ARBA" id="ARBA00009477"/>
    </source>
</evidence>
<dbReference type="NCBIfam" id="TIGR01730">
    <property type="entry name" value="RND_mfp"/>
    <property type="match status" value="1"/>
</dbReference>
<feature type="chain" id="PRO_5012959535" evidence="3">
    <location>
        <begin position="22"/>
        <end position="310"/>
    </location>
</feature>
<dbReference type="PANTHER" id="PTHR30469">
    <property type="entry name" value="MULTIDRUG RESISTANCE PROTEIN MDTA"/>
    <property type="match status" value="1"/>
</dbReference>
<dbReference type="GO" id="GO:1990281">
    <property type="term" value="C:efflux pump complex"/>
    <property type="evidence" value="ECO:0007669"/>
    <property type="project" value="TreeGrafter"/>
</dbReference>
<accession>A0A1X6Z6C9</accession>
<dbReference type="GO" id="GO:0015562">
    <property type="term" value="F:efflux transmembrane transporter activity"/>
    <property type="evidence" value="ECO:0007669"/>
    <property type="project" value="TreeGrafter"/>
</dbReference>
<evidence type="ECO:0000256" key="3">
    <source>
        <dbReference type="SAM" id="SignalP"/>
    </source>
</evidence>
<dbReference type="Pfam" id="PF25917">
    <property type="entry name" value="BSH_RND"/>
    <property type="match status" value="1"/>
</dbReference>
<reference evidence="5 6" key="1">
    <citation type="submission" date="2017-03" db="EMBL/GenBank/DDBJ databases">
        <authorList>
            <person name="Afonso C.L."/>
            <person name="Miller P.J."/>
            <person name="Scott M.A."/>
            <person name="Spackman E."/>
            <person name="Goraichik I."/>
            <person name="Dimitrov K.M."/>
            <person name="Suarez D.L."/>
            <person name="Swayne D.E."/>
        </authorList>
    </citation>
    <scope>NUCLEOTIDE SEQUENCE [LARGE SCALE GENOMIC DNA]</scope>
    <source>
        <strain evidence="5 6">CECT 7751</strain>
    </source>
</reference>
<feature type="signal peptide" evidence="3">
    <location>
        <begin position="1"/>
        <end position="21"/>
    </location>
</feature>
<evidence type="ECO:0000256" key="2">
    <source>
        <dbReference type="SAM" id="Coils"/>
    </source>
</evidence>
<dbReference type="RefSeq" id="WP_085887687.1">
    <property type="nucleotide sequence ID" value="NZ_FWFN01000003.1"/>
</dbReference>
<feature type="domain" description="Multidrug resistance protein MdtA-like barrel-sandwich hybrid" evidence="4">
    <location>
        <begin position="72"/>
        <end position="216"/>
    </location>
</feature>
<dbReference type="PANTHER" id="PTHR30469:SF15">
    <property type="entry name" value="HLYD FAMILY OF SECRETION PROTEINS"/>
    <property type="match status" value="1"/>
</dbReference>
<dbReference type="InterPro" id="IPR058625">
    <property type="entry name" value="MdtA-like_BSH"/>
</dbReference>
<dbReference type="Proteomes" id="UP000193963">
    <property type="component" value="Unassembled WGS sequence"/>
</dbReference>
<gene>
    <name evidence="5" type="primary">ttgG</name>
    <name evidence="5" type="ORF">PSM7751_01831</name>
</gene>
<evidence type="ECO:0000313" key="6">
    <source>
        <dbReference type="Proteomes" id="UP000193963"/>
    </source>
</evidence>
<dbReference type="Gene3D" id="2.40.30.170">
    <property type="match status" value="1"/>
</dbReference>
<dbReference type="SUPFAM" id="SSF111369">
    <property type="entry name" value="HlyD-like secretion proteins"/>
    <property type="match status" value="1"/>
</dbReference>
<dbReference type="Gene3D" id="2.40.50.100">
    <property type="match status" value="1"/>
</dbReference>
<name>A0A1X6Z6C9_9RHOB</name>
<dbReference type="Gene3D" id="1.10.287.470">
    <property type="entry name" value="Helix hairpin bin"/>
    <property type="match status" value="1"/>
</dbReference>
<keyword evidence="3" id="KW-0732">Signal</keyword>